<dbReference type="InterPro" id="IPR006151">
    <property type="entry name" value="Shikm_DH/Glu-tRNA_Rdtase"/>
</dbReference>
<feature type="binding site" evidence="5">
    <location>
        <position position="222"/>
    </location>
    <ligand>
        <name>shikimate</name>
        <dbReference type="ChEBI" id="CHEBI:36208"/>
    </ligand>
</feature>
<organism evidence="9 10">
    <name type="scientific">Candidatus Segetimicrobium genomatis</name>
    <dbReference type="NCBI Taxonomy" id="2569760"/>
    <lineage>
        <taxon>Bacteria</taxon>
        <taxon>Bacillati</taxon>
        <taxon>Candidatus Sysuimicrobiota</taxon>
        <taxon>Candidatus Sysuimicrobiia</taxon>
        <taxon>Candidatus Sysuimicrobiales</taxon>
        <taxon>Candidatus Segetimicrobiaceae</taxon>
        <taxon>Candidatus Segetimicrobium</taxon>
    </lineage>
</organism>
<dbReference type="GO" id="GO:0004764">
    <property type="term" value="F:shikimate 3-dehydrogenase (NADP+) activity"/>
    <property type="evidence" value="ECO:0007669"/>
    <property type="project" value="UniProtKB-UniRule"/>
</dbReference>
<evidence type="ECO:0000259" key="8">
    <source>
        <dbReference type="Pfam" id="PF18317"/>
    </source>
</evidence>
<evidence type="ECO:0000256" key="3">
    <source>
        <dbReference type="ARBA" id="ARBA00023141"/>
    </source>
</evidence>
<evidence type="ECO:0000313" key="10">
    <source>
        <dbReference type="Proteomes" id="UP000319353"/>
    </source>
</evidence>
<dbReference type="PANTHER" id="PTHR21089:SF1">
    <property type="entry name" value="BIFUNCTIONAL 3-DEHYDROQUINATE DEHYDRATASE_SHIKIMATE DEHYDROGENASE, CHLOROPLASTIC"/>
    <property type="match status" value="1"/>
</dbReference>
<comment type="similarity">
    <text evidence="5">Belongs to the shikimate dehydrogenase family.</text>
</comment>
<feature type="binding site" evidence="5">
    <location>
        <position position="250"/>
    </location>
    <ligand>
        <name>shikimate</name>
        <dbReference type="ChEBI" id="CHEBI:36208"/>
    </ligand>
</feature>
<dbReference type="GO" id="GO:0009423">
    <property type="term" value="P:chorismate biosynthetic process"/>
    <property type="evidence" value="ECO:0007669"/>
    <property type="project" value="UniProtKB-UniRule"/>
</dbReference>
<feature type="domain" description="SDH C-terminal" evidence="8">
    <location>
        <begin position="243"/>
        <end position="272"/>
    </location>
</feature>
<keyword evidence="5" id="KW-0560">Oxidoreductase</keyword>
<dbReference type="Gene3D" id="3.40.50.10860">
    <property type="entry name" value="Leucine Dehydrogenase, chain A, domain 1"/>
    <property type="match status" value="1"/>
</dbReference>
<comment type="caution">
    <text evidence="5">Lacks conserved residue(s) required for the propagation of feature annotation.</text>
</comment>
<keyword evidence="5" id="KW-0521">NADP</keyword>
<evidence type="ECO:0000256" key="2">
    <source>
        <dbReference type="ARBA" id="ARBA00012962"/>
    </source>
</evidence>
<accession>A0A537L1G3</accession>
<feature type="binding site" evidence="5">
    <location>
        <begin position="140"/>
        <end position="145"/>
    </location>
    <ligand>
        <name>NADP(+)</name>
        <dbReference type="ChEBI" id="CHEBI:58349"/>
    </ligand>
</feature>
<proteinExistence type="inferred from homology"/>
<dbReference type="GO" id="GO:0019632">
    <property type="term" value="P:shikimate metabolic process"/>
    <property type="evidence" value="ECO:0007669"/>
    <property type="project" value="TreeGrafter"/>
</dbReference>
<keyword evidence="5" id="KW-0028">Amino-acid biosynthesis</keyword>
<protein>
    <recommendedName>
        <fullName evidence="2 5">Shikimate dehydrogenase (NADP(+))</fullName>
        <shortName evidence="5">SDH</shortName>
        <ecNumber evidence="2 5">1.1.1.25</ecNumber>
    </recommendedName>
</protein>
<dbReference type="SUPFAM" id="SSF51735">
    <property type="entry name" value="NAD(P)-binding Rossmann-fold domains"/>
    <property type="match status" value="1"/>
</dbReference>
<feature type="binding site" evidence="5">
    <location>
        <position position="68"/>
    </location>
    <ligand>
        <name>shikimate</name>
        <dbReference type="ChEBI" id="CHEBI:36208"/>
    </ligand>
</feature>
<dbReference type="EC" id="1.1.1.25" evidence="2 5"/>
<gene>
    <name evidence="5" type="primary">aroE</name>
    <name evidence="9" type="ORF">E6H01_07495</name>
</gene>
<reference evidence="9 10" key="1">
    <citation type="journal article" date="2019" name="Nat. Microbiol.">
        <title>Mediterranean grassland soil C-N compound turnover is dependent on rainfall and depth, and is mediated by genomically divergent microorganisms.</title>
        <authorList>
            <person name="Diamond S."/>
            <person name="Andeer P.F."/>
            <person name="Li Z."/>
            <person name="Crits-Christoph A."/>
            <person name="Burstein D."/>
            <person name="Anantharaman K."/>
            <person name="Lane K.R."/>
            <person name="Thomas B.C."/>
            <person name="Pan C."/>
            <person name="Northen T.R."/>
            <person name="Banfield J.F."/>
        </authorList>
    </citation>
    <scope>NUCLEOTIDE SEQUENCE [LARGE SCALE GENOMIC DNA]</scope>
    <source>
        <strain evidence="9">NP_4</strain>
    </source>
</reference>
<comment type="function">
    <text evidence="5">Involved in the biosynthesis of the chorismate, which leads to the biosynthesis of aromatic amino acids. Catalyzes the reversible NADPH linked reduction of 3-dehydroshikimate (DHSA) to yield shikimate (SA).</text>
</comment>
<evidence type="ECO:0000256" key="1">
    <source>
        <dbReference type="ARBA" id="ARBA00004871"/>
    </source>
</evidence>
<dbReference type="EMBL" id="VBAL01000091">
    <property type="protein sequence ID" value="TMJ01832.1"/>
    <property type="molecule type" value="Genomic_DNA"/>
</dbReference>
<comment type="catalytic activity">
    <reaction evidence="4 5">
        <text>shikimate + NADP(+) = 3-dehydroshikimate + NADPH + H(+)</text>
        <dbReference type="Rhea" id="RHEA:17737"/>
        <dbReference type="ChEBI" id="CHEBI:15378"/>
        <dbReference type="ChEBI" id="CHEBI:16630"/>
        <dbReference type="ChEBI" id="CHEBI:36208"/>
        <dbReference type="ChEBI" id="CHEBI:57783"/>
        <dbReference type="ChEBI" id="CHEBI:58349"/>
        <dbReference type="EC" id="1.1.1.25"/>
    </reaction>
</comment>
<dbReference type="SUPFAM" id="SSF53223">
    <property type="entry name" value="Aminoacid dehydrogenase-like, N-terminal domain"/>
    <property type="match status" value="1"/>
</dbReference>
<dbReference type="AlphaFoldDB" id="A0A537L1G3"/>
<dbReference type="InterPro" id="IPR013708">
    <property type="entry name" value="Shikimate_DH-bd_N"/>
</dbReference>
<evidence type="ECO:0000259" key="7">
    <source>
        <dbReference type="Pfam" id="PF08501"/>
    </source>
</evidence>
<dbReference type="InterPro" id="IPR022893">
    <property type="entry name" value="Shikimate_DH_fam"/>
</dbReference>
<feature type="domain" description="Shikimate dehydrogenase substrate binding N-terminal" evidence="7">
    <location>
        <begin position="13"/>
        <end position="92"/>
    </location>
</feature>
<feature type="active site" description="Proton acceptor" evidence="5">
    <location>
        <position position="72"/>
    </location>
</feature>
<dbReference type="InterPro" id="IPR036291">
    <property type="entry name" value="NAD(P)-bd_dom_sf"/>
</dbReference>
<sequence>MVEIDAQTTLVGIIGDPVAHSLSPRMHNAAFNALQMNWRYAAFRVPAAGLSQALRGIVGLGMAGVNVTIPHKESAAGVLDELDDLARQIGAVKGMLDALTSDGGMPAAGRRCVVVGAGGGGRAAAFALAAAGASRVTVLNRTERKAQSLADAVRRAAPGCRVEPAPLLAEAVERAVADAEIVVHATAATMSAAMGGGGGRADWLQVLARRLHRGMAVLDMVYTPAWTELLGAAKAAGATAVSGLSMLVFQGARSFQLWTGRQAPLDVMRRAVGLNELPLKR</sequence>
<feature type="binding site" evidence="5">
    <location>
        <position position="220"/>
    </location>
    <ligand>
        <name>NADP(+)</name>
        <dbReference type="ChEBI" id="CHEBI:58349"/>
    </ligand>
</feature>
<comment type="caution">
    <text evidence="9">The sequence shown here is derived from an EMBL/GenBank/DDBJ whole genome shotgun (WGS) entry which is preliminary data.</text>
</comment>
<feature type="binding site" evidence="5">
    <location>
        <begin position="21"/>
        <end position="23"/>
    </location>
    <ligand>
        <name>shikimate</name>
        <dbReference type="ChEBI" id="CHEBI:36208"/>
    </ligand>
</feature>
<dbReference type="GO" id="GO:0009073">
    <property type="term" value="P:aromatic amino acid family biosynthetic process"/>
    <property type="evidence" value="ECO:0007669"/>
    <property type="project" value="UniProtKB-KW"/>
</dbReference>
<dbReference type="Gene3D" id="3.40.50.720">
    <property type="entry name" value="NAD(P)-binding Rossmann-like Domain"/>
    <property type="match status" value="1"/>
</dbReference>
<feature type="binding site" evidence="5">
    <location>
        <position position="102"/>
    </location>
    <ligand>
        <name>shikimate</name>
        <dbReference type="ChEBI" id="CHEBI:36208"/>
    </ligand>
</feature>
<comment type="pathway">
    <text evidence="1 5">Metabolic intermediate biosynthesis; chorismate biosynthesis; chorismate from D-erythrose 4-phosphate and phosphoenolpyruvate: step 4/7.</text>
</comment>
<feature type="binding site" evidence="5">
    <location>
        <position position="84"/>
    </location>
    <ligand>
        <name>NADP(+)</name>
        <dbReference type="ChEBI" id="CHEBI:58349"/>
    </ligand>
</feature>
<feature type="binding site" evidence="5">
    <location>
        <position position="243"/>
    </location>
    <ligand>
        <name>NADP(+)</name>
        <dbReference type="ChEBI" id="CHEBI:58349"/>
    </ligand>
</feature>
<dbReference type="Proteomes" id="UP000319353">
    <property type="component" value="Unassembled WGS sequence"/>
</dbReference>
<keyword evidence="3 5" id="KW-0057">Aromatic amino acid biosynthesis</keyword>
<dbReference type="InterPro" id="IPR041121">
    <property type="entry name" value="SDH_C"/>
</dbReference>
<name>A0A537L1G3_9BACT</name>
<dbReference type="Pfam" id="PF18317">
    <property type="entry name" value="SDH_C"/>
    <property type="match status" value="1"/>
</dbReference>
<evidence type="ECO:0000256" key="5">
    <source>
        <dbReference type="HAMAP-Rule" id="MF_00222"/>
    </source>
</evidence>
<dbReference type="PANTHER" id="PTHR21089">
    <property type="entry name" value="SHIKIMATE DEHYDROGENASE"/>
    <property type="match status" value="1"/>
</dbReference>
<feature type="domain" description="Quinate/shikimate 5-dehydrogenase/glutamyl-tRNA reductase" evidence="6">
    <location>
        <begin position="108"/>
        <end position="189"/>
    </location>
</feature>
<dbReference type="InterPro" id="IPR046346">
    <property type="entry name" value="Aminoacid_DH-like_N_sf"/>
</dbReference>
<evidence type="ECO:0000256" key="4">
    <source>
        <dbReference type="ARBA" id="ARBA00049442"/>
    </source>
</evidence>
<dbReference type="Pfam" id="PF08501">
    <property type="entry name" value="Shikimate_dh_N"/>
    <property type="match status" value="1"/>
</dbReference>
<dbReference type="HAMAP" id="MF_00222">
    <property type="entry name" value="Shikimate_DH_AroE"/>
    <property type="match status" value="1"/>
</dbReference>
<dbReference type="UniPathway" id="UPA00053">
    <property type="reaction ID" value="UER00087"/>
</dbReference>
<evidence type="ECO:0000259" key="6">
    <source>
        <dbReference type="Pfam" id="PF01488"/>
    </source>
</evidence>
<dbReference type="Pfam" id="PF01488">
    <property type="entry name" value="Shikimate_DH"/>
    <property type="match status" value="1"/>
</dbReference>
<comment type="subunit">
    <text evidence="5">Homodimer.</text>
</comment>
<dbReference type="GO" id="GO:0008652">
    <property type="term" value="P:amino acid biosynthetic process"/>
    <property type="evidence" value="ECO:0007669"/>
    <property type="project" value="UniProtKB-KW"/>
</dbReference>
<evidence type="ECO:0000313" key="9">
    <source>
        <dbReference type="EMBL" id="TMJ01832.1"/>
    </source>
</evidence>